<proteinExistence type="predicted"/>
<keyword evidence="2" id="KW-1185">Reference proteome</keyword>
<dbReference type="STRING" id="706434.HMPREF9429_00075"/>
<reference evidence="1 2" key="1">
    <citation type="submission" date="2010-08" db="EMBL/GenBank/DDBJ databases">
        <authorList>
            <person name="Weinstock G."/>
            <person name="Sodergren E."/>
            <person name="Clifton S."/>
            <person name="Fulton L."/>
            <person name="Fulton B."/>
            <person name="Courtney L."/>
            <person name="Fronick C."/>
            <person name="Harrison M."/>
            <person name="Strong C."/>
            <person name="Farmer C."/>
            <person name="Delahaunty K."/>
            <person name="Markovic C."/>
            <person name="Hall O."/>
            <person name="Minx P."/>
            <person name="Tomlinson C."/>
            <person name="Mitreva M."/>
            <person name="Hou S."/>
            <person name="Chen J."/>
            <person name="Wollam A."/>
            <person name="Pepin K.H."/>
            <person name="Johnson M."/>
            <person name="Bhonagiri V."/>
            <person name="Zhang X."/>
            <person name="Suruliraj S."/>
            <person name="Warren W."/>
            <person name="Chinwalla A."/>
            <person name="Mardis E.R."/>
            <person name="Wilson R.K."/>
        </authorList>
    </citation>
    <scope>NUCLEOTIDE SEQUENCE [LARGE SCALE GENOMIC DNA]</scope>
    <source>
        <strain evidence="1 2">F0359</strain>
    </source>
</reference>
<gene>
    <name evidence="1" type="ORF">HMPREF9429_00075</name>
</gene>
<evidence type="ECO:0008006" key="3">
    <source>
        <dbReference type="Google" id="ProtNLM"/>
    </source>
</evidence>
<protein>
    <recommendedName>
        <fullName evidence="3">Lipoprotein</fullName>
    </recommendedName>
</protein>
<accession>E2Z9H2</accession>
<dbReference type="Proteomes" id="UP000003195">
    <property type="component" value="Unassembled WGS sequence"/>
</dbReference>
<organism evidence="1 2">
    <name type="scientific">Megasphaera micronuciformis F0359</name>
    <dbReference type="NCBI Taxonomy" id="706434"/>
    <lineage>
        <taxon>Bacteria</taxon>
        <taxon>Bacillati</taxon>
        <taxon>Bacillota</taxon>
        <taxon>Negativicutes</taxon>
        <taxon>Veillonellales</taxon>
        <taxon>Veillonellaceae</taxon>
        <taxon>Megasphaera</taxon>
    </lineage>
</organism>
<evidence type="ECO:0000313" key="2">
    <source>
        <dbReference type="Proteomes" id="UP000003195"/>
    </source>
</evidence>
<dbReference type="PROSITE" id="PS51257">
    <property type="entry name" value="PROKAR_LIPOPROTEIN"/>
    <property type="match status" value="1"/>
</dbReference>
<name>E2Z9H2_9FIRM</name>
<evidence type="ECO:0000313" key="1">
    <source>
        <dbReference type="EMBL" id="EFQ04998.1"/>
    </source>
</evidence>
<dbReference type="AlphaFoldDB" id="E2Z9H2"/>
<dbReference type="EMBL" id="AECS01000003">
    <property type="protein sequence ID" value="EFQ04998.1"/>
    <property type="molecule type" value="Genomic_DNA"/>
</dbReference>
<comment type="caution">
    <text evidence="1">The sequence shown here is derived from an EMBL/GenBank/DDBJ whole genome shotgun (WGS) entry which is preliminary data.</text>
</comment>
<dbReference type="HOGENOM" id="CLU_1155342_0_0_9"/>
<sequence>MKSVTKFMIIAVVVASCNGGVCTYDETQAADTTATQVRMTATVSGTEDTLPLSVKDSEKITSNDADYMDMVLTGTNSDTTLSSLFANMTKQPGSKLIPLSGRVAKAPSTVQQGYPLSYVRAIDENSAVKQELPSGKVFIATSEALLIRKKEALKVFETKPVAYIYNPKDGAVGRMSSEKTVLARDYSSPDEIEKIPLTAVAADSREHMLVVYLNDKAKVVPVKAKKHYFVRDYAEQIKPL</sequence>
<dbReference type="RefSeq" id="WP_006940770.1">
    <property type="nucleotide sequence ID" value="NZ_GL538177.1"/>
</dbReference>